<comment type="caution">
    <text evidence="1">The sequence shown here is derived from an EMBL/GenBank/DDBJ whole genome shotgun (WGS) entry which is preliminary data.</text>
</comment>
<keyword evidence="2" id="KW-1185">Reference proteome</keyword>
<dbReference type="Proteomes" id="UP001144673">
    <property type="component" value="Chromosome 4"/>
</dbReference>
<dbReference type="AlphaFoldDB" id="A0A9W8QCX8"/>
<dbReference type="KEGG" id="amus:LMH87_011640"/>
<dbReference type="RefSeq" id="XP_056052627.1">
    <property type="nucleotide sequence ID" value="XM_056200815.1"/>
</dbReference>
<proteinExistence type="predicted"/>
<gene>
    <name evidence="1" type="ORF">LMH87_011640</name>
</gene>
<reference evidence="1" key="1">
    <citation type="journal article" date="2023" name="Access Microbiol">
        <title>De-novo genome assembly for Akanthomyces muscarius, a biocontrol agent of insect agricultural pests.</title>
        <authorList>
            <person name="Erdos Z."/>
            <person name="Studholme D.J."/>
            <person name="Raymond B."/>
            <person name="Sharma M."/>
        </authorList>
    </citation>
    <scope>NUCLEOTIDE SEQUENCE</scope>
    <source>
        <strain evidence="1">Ve6</strain>
    </source>
</reference>
<sequence>MDDDTHSLGWRLQLDMQALPVVLPQRQSDLVHWRTESPGTSCPIASVYKDPPPPSLMCQQMLQVSPLASHINCGPGPQVKVPPA</sequence>
<evidence type="ECO:0000313" key="1">
    <source>
        <dbReference type="EMBL" id="KAJ4150913.1"/>
    </source>
</evidence>
<protein>
    <submittedName>
        <fullName evidence="1">Uncharacterized protein</fullName>
    </submittedName>
</protein>
<name>A0A9W8QCX8_AKAMU</name>
<organism evidence="1 2">
    <name type="scientific">Akanthomyces muscarius</name>
    <name type="common">Entomopathogenic fungus</name>
    <name type="synonym">Lecanicillium muscarium</name>
    <dbReference type="NCBI Taxonomy" id="2231603"/>
    <lineage>
        <taxon>Eukaryota</taxon>
        <taxon>Fungi</taxon>
        <taxon>Dikarya</taxon>
        <taxon>Ascomycota</taxon>
        <taxon>Pezizomycotina</taxon>
        <taxon>Sordariomycetes</taxon>
        <taxon>Hypocreomycetidae</taxon>
        <taxon>Hypocreales</taxon>
        <taxon>Cordycipitaceae</taxon>
        <taxon>Akanthomyces</taxon>
    </lineage>
</organism>
<evidence type="ECO:0000313" key="2">
    <source>
        <dbReference type="Proteomes" id="UP001144673"/>
    </source>
</evidence>
<dbReference type="EMBL" id="JAJHUN010000009">
    <property type="protein sequence ID" value="KAJ4150913.1"/>
    <property type="molecule type" value="Genomic_DNA"/>
</dbReference>
<dbReference type="GeneID" id="80898799"/>
<accession>A0A9W8QCX8</accession>